<organism evidence="1 2">
    <name type="scientific">Chryseobacterium glaciei</name>
    <dbReference type="NCBI Taxonomy" id="1685010"/>
    <lineage>
        <taxon>Bacteria</taxon>
        <taxon>Pseudomonadati</taxon>
        <taxon>Bacteroidota</taxon>
        <taxon>Flavobacteriia</taxon>
        <taxon>Flavobacteriales</taxon>
        <taxon>Weeksellaceae</taxon>
        <taxon>Chryseobacterium group</taxon>
        <taxon>Chryseobacterium</taxon>
    </lineage>
</organism>
<dbReference type="STRING" id="1685010.A0O34_00045"/>
<name>A0A172XPV8_9FLAO</name>
<dbReference type="RefSeq" id="WP_066749877.1">
    <property type="nucleotide sequence ID" value="NZ_CP015199.1"/>
</dbReference>
<reference evidence="1 2" key="1">
    <citation type="submission" date="2016-04" db="EMBL/GenBank/DDBJ databases">
        <title>Complete Genome Sequence of Chryseobacterium sp. IHBB 10212.</title>
        <authorList>
            <person name="Pal M."/>
            <person name="Swarnkar M.K."/>
            <person name="Kaushal K."/>
            <person name="Chhibber S."/>
            <person name="Singh A.K."/>
            <person name="Gulati A."/>
        </authorList>
    </citation>
    <scope>NUCLEOTIDE SEQUENCE [LARGE SCALE GENOMIC DNA]</scope>
    <source>
        <strain evidence="1 2">IHBB 10212</strain>
    </source>
</reference>
<keyword evidence="2" id="KW-1185">Reference proteome</keyword>
<dbReference type="InterPro" id="IPR018534">
    <property type="entry name" value="Tet_reg_excision_RteC"/>
</dbReference>
<proteinExistence type="predicted"/>
<dbReference type="AlphaFoldDB" id="A0A172XPV8"/>
<gene>
    <name evidence="1" type="ORF">A0O34_00045</name>
</gene>
<dbReference type="Proteomes" id="UP000077824">
    <property type="component" value="Chromosome"/>
</dbReference>
<dbReference type="EMBL" id="CP015199">
    <property type="protein sequence ID" value="ANF49043.1"/>
    <property type="molecule type" value="Genomic_DNA"/>
</dbReference>
<evidence type="ECO:0000313" key="1">
    <source>
        <dbReference type="EMBL" id="ANF49043.1"/>
    </source>
</evidence>
<protein>
    <submittedName>
        <fullName evidence="1">Tetracycline regulation of excision, RteC</fullName>
    </submittedName>
</protein>
<dbReference type="Pfam" id="PF09357">
    <property type="entry name" value="RteC"/>
    <property type="match status" value="1"/>
</dbReference>
<accession>A0A172XPV8</accession>
<dbReference type="OrthoDB" id="790983at2"/>
<evidence type="ECO:0000313" key="2">
    <source>
        <dbReference type="Proteomes" id="UP000077824"/>
    </source>
</evidence>
<sequence>MKTFYKTVQETIKNAEQKISLDSENAIDESRRMTILLKELLNELRARVLTGGFQDGEEEKEFFRKIKPEVQGKLLYYNKVFRIEIGRPVNFGTIYQTYFLTQLQRLEENYNEHISGSEFYRYYRSGSRERDNCYFTRGRMDFDTGLQSHFFESDPLFSTYYDYKVSRIIESDLLYEYLLMRTSNDLENSRLLLSDFGNESVNWTDSKNALIELIYALYATECIGNGNVGIKKVTLAFQSLFNIHLGDVHHAFHRMKYRSGSRSIFLERMKSSLEQYMDKEFM</sequence>
<dbReference type="KEGG" id="chh:A0O34_00045"/>